<dbReference type="Proteomes" id="UP000034112">
    <property type="component" value="Unassembled WGS sequence"/>
</dbReference>
<reference evidence="4" key="1">
    <citation type="journal article" date="2015" name="Genome Announc.">
        <title>Draft whole-genome sequence of the biocontrol agent Trichoderma harzianum T6776.</title>
        <authorList>
            <person name="Baroncelli R."/>
            <person name="Piaggeschi G."/>
            <person name="Fiorini L."/>
            <person name="Bertolini E."/>
            <person name="Zapparata A."/>
            <person name="Pe M.E."/>
            <person name="Sarrocco S."/>
            <person name="Vannacci G."/>
        </authorList>
    </citation>
    <scope>NUCLEOTIDE SEQUENCE [LARGE SCALE GENOMIC DNA]</scope>
    <source>
        <strain evidence="4">T6776</strain>
    </source>
</reference>
<keyword evidence="1" id="KW-0175">Coiled coil</keyword>
<dbReference type="Pfam" id="PF12520">
    <property type="entry name" value="DUF3723"/>
    <property type="match status" value="1"/>
</dbReference>
<protein>
    <submittedName>
        <fullName evidence="3">Uncharacterized protein</fullName>
    </submittedName>
</protein>
<gene>
    <name evidence="3" type="ORF">THAR02_10986</name>
</gene>
<evidence type="ECO:0000256" key="2">
    <source>
        <dbReference type="SAM" id="MobiDB-lite"/>
    </source>
</evidence>
<dbReference type="OrthoDB" id="4227485at2759"/>
<accession>A0A0F9Z8J6</accession>
<comment type="caution">
    <text evidence="3">The sequence shown here is derived from an EMBL/GenBank/DDBJ whole genome shotgun (WGS) entry which is preliminary data.</text>
</comment>
<proteinExistence type="predicted"/>
<feature type="coiled-coil region" evidence="1">
    <location>
        <begin position="460"/>
        <end position="599"/>
    </location>
</feature>
<feature type="region of interest" description="Disordered" evidence="2">
    <location>
        <begin position="305"/>
        <end position="335"/>
    </location>
</feature>
<dbReference type="EMBL" id="JOKZ01000693">
    <property type="protein sequence ID" value="KKO96911.1"/>
    <property type="molecule type" value="Genomic_DNA"/>
</dbReference>
<sequence length="614" mass="71054">MALEGMSPGACFADHKSLFEKIKSGSIFENFSVSQREQLWERVCSTSKKCLIPSLFTFFEDRKFLQDAAGAIRKVLDVNRTEKDKCVIQASETSFIQIAGDSDTRLALGIRQIWLAAFRNCREMPPDTQKRDLLALSRTKTDQTALYELSSLASQLGFKSDKLKELSCESIDRYIAENAMLKARKPGIYEFRDRDICIQQIVDVFHSAALVPTDKMADGKMETGRENGQSPNRYGRPNNADYEIDRTRLFLPQMSDDIDMEMGQMTSTFVRWSVYCAYFGRPSLELNLKEDDTVMLDIEHSECEKGRISQKGNNKPVSEGKEVSTTPHDPEPYSMSQTMQDMGVRYEQLRQRVTRKEQVLQDTLHQIDRNNTVLDGLSQKIQEEQAKLNETEQMTINETTKLSTLQRNVESKQSQLKNLSGLLAPAIQQSGELQPREKRDTCRSEHGTEFEQKAHDEQIAEFEQSKRAEYEAEIDKLDQELKTKFSNQKSMLEQSKRAEYEAEIDKLAQELKTKFANQKSMLEQSKRAEYKAEIDKLDQEWKNKYEEEKAKVRQQCKIEYNDQIAQLEQICETKHKAQIAQLQEERAIQDAKLHDIQERSFGSYRRRVALKERY</sequence>
<evidence type="ECO:0000313" key="4">
    <source>
        <dbReference type="Proteomes" id="UP000034112"/>
    </source>
</evidence>
<feature type="coiled-coil region" evidence="1">
    <location>
        <begin position="346"/>
        <end position="422"/>
    </location>
</feature>
<evidence type="ECO:0000256" key="1">
    <source>
        <dbReference type="SAM" id="Coils"/>
    </source>
</evidence>
<name>A0A0F9Z8J6_TRIHA</name>
<organism evidence="3 4">
    <name type="scientific">Trichoderma harzianum</name>
    <name type="common">Hypocrea lixii</name>
    <dbReference type="NCBI Taxonomy" id="5544"/>
    <lineage>
        <taxon>Eukaryota</taxon>
        <taxon>Fungi</taxon>
        <taxon>Dikarya</taxon>
        <taxon>Ascomycota</taxon>
        <taxon>Pezizomycotina</taxon>
        <taxon>Sordariomycetes</taxon>
        <taxon>Hypocreomycetidae</taxon>
        <taxon>Hypocreales</taxon>
        <taxon>Hypocreaceae</taxon>
        <taxon>Trichoderma</taxon>
    </lineage>
</organism>
<dbReference type="AlphaFoldDB" id="A0A0F9Z8J6"/>
<dbReference type="InterPro" id="IPR022198">
    <property type="entry name" value="DUF3723"/>
</dbReference>
<evidence type="ECO:0000313" key="3">
    <source>
        <dbReference type="EMBL" id="KKO96911.1"/>
    </source>
</evidence>
<feature type="region of interest" description="Disordered" evidence="2">
    <location>
        <begin position="218"/>
        <end position="239"/>
    </location>
</feature>
<dbReference type="OMA" id="QSKRAEY"/>